<protein>
    <submittedName>
        <fullName evidence="2">Uncharacterized protein</fullName>
    </submittedName>
</protein>
<accession>X1TDV1</accession>
<dbReference type="EMBL" id="BARW01011284">
    <property type="protein sequence ID" value="GAI85785.1"/>
    <property type="molecule type" value="Genomic_DNA"/>
</dbReference>
<evidence type="ECO:0000313" key="2">
    <source>
        <dbReference type="EMBL" id="GAI85785.1"/>
    </source>
</evidence>
<sequence length="97" mass="11088">MQEFTKEWKAIQKALSNCWSEKSAKGDALPGLEKARRKIFADIAVGKVSPSKKKIINSEIRQLKQDIEDIDIAVEELELRQTLIKRQGAHIQEVKED</sequence>
<comment type="caution">
    <text evidence="2">The sequence shown here is derived from an EMBL/GenBank/DDBJ whole genome shotgun (WGS) entry which is preliminary data.</text>
</comment>
<keyword evidence="1" id="KW-0175">Coiled coil</keyword>
<gene>
    <name evidence="2" type="ORF">S12H4_21826</name>
</gene>
<proteinExistence type="predicted"/>
<dbReference type="AlphaFoldDB" id="X1TDV1"/>
<reference evidence="2" key="1">
    <citation type="journal article" date="2014" name="Front. Microbiol.">
        <title>High frequency of phylogenetically diverse reductive dehalogenase-homologous genes in deep subseafloor sedimentary metagenomes.</title>
        <authorList>
            <person name="Kawai M."/>
            <person name="Futagami T."/>
            <person name="Toyoda A."/>
            <person name="Takaki Y."/>
            <person name="Nishi S."/>
            <person name="Hori S."/>
            <person name="Arai W."/>
            <person name="Tsubouchi T."/>
            <person name="Morono Y."/>
            <person name="Uchiyama I."/>
            <person name="Ito T."/>
            <person name="Fujiyama A."/>
            <person name="Inagaki F."/>
            <person name="Takami H."/>
        </authorList>
    </citation>
    <scope>NUCLEOTIDE SEQUENCE</scope>
    <source>
        <strain evidence="2">Expedition CK06-06</strain>
    </source>
</reference>
<name>X1TDV1_9ZZZZ</name>
<evidence type="ECO:0000256" key="1">
    <source>
        <dbReference type="SAM" id="Coils"/>
    </source>
</evidence>
<organism evidence="2">
    <name type="scientific">marine sediment metagenome</name>
    <dbReference type="NCBI Taxonomy" id="412755"/>
    <lineage>
        <taxon>unclassified sequences</taxon>
        <taxon>metagenomes</taxon>
        <taxon>ecological metagenomes</taxon>
    </lineage>
</organism>
<feature type="coiled-coil region" evidence="1">
    <location>
        <begin position="53"/>
        <end position="80"/>
    </location>
</feature>